<evidence type="ECO:0000256" key="1">
    <source>
        <dbReference type="SAM" id="MobiDB-lite"/>
    </source>
</evidence>
<keyword evidence="2" id="KW-0472">Membrane</keyword>
<feature type="transmembrane region" description="Helical" evidence="2">
    <location>
        <begin position="12"/>
        <end position="33"/>
    </location>
</feature>
<gene>
    <name evidence="3" type="ORF">ACFPIJ_26195</name>
</gene>
<evidence type="ECO:0000256" key="2">
    <source>
        <dbReference type="SAM" id="Phobius"/>
    </source>
</evidence>
<comment type="caution">
    <text evidence="3">The sequence shown here is derived from an EMBL/GenBank/DDBJ whole genome shotgun (WGS) entry which is preliminary data.</text>
</comment>
<dbReference type="RefSeq" id="WP_380118226.1">
    <property type="nucleotide sequence ID" value="NZ_JBHSIU010000032.1"/>
</dbReference>
<protein>
    <recommendedName>
        <fullName evidence="5">DUF5671 domain-containing protein</fullName>
    </recommendedName>
</protein>
<feature type="transmembrane region" description="Helical" evidence="2">
    <location>
        <begin position="78"/>
        <end position="99"/>
    </location>
</feature>
<dbReference type="EMBL" id="JBHSIU010000032">
    <property type="protein sequence ID" value="MFC5001312.1"/>
    <property type="molecule type" value="Genomic_DNA"/>
</dbReference>
<keyword evidence="4" id="KW-1185">Reference proteome</keyword>
<feature type="region of interest" description="Disordered" evidence="1">
    <location>
        <begin position="52"/>
        <end position="71"/>
    </location>
</feature>
<accession>A0ABV9VYY5</accession>
<keyword evidence="2" id="KW-1133">Transmembrane helix</keyword>
<evidence type="ECO:0008006" key="5">
    <source>
        <dbReference type="Google" id="ProtNLM"/>
    </source>
</evidence>
<evidence type="ECO:0000313" key="3">
    <source>
        <dbReference type="EMBL" id="MFC5001312.1"/>
    </source>
</evidence>
<name>A0ABV9VYY5_9ACTN</name>
<evidence type="ECO:0000313" key="4">
    <source>
        <dbReference type="Proteomes" id="UP001595912"/>
    </source>
</evidence>
<keyword evidence="2" id="KW-0812">Transmembrane</keyword>
<proteinExistence type="predicted"/>
<organism evidence="3 4">
    <name type="scientific">Dactylosporangium cerinum</name>
    <dbReference type="NCBI Taxonomy" id="1434730"/>
    <lineage>
        <taxon>Bacteria</taxon>
        <taxon>Bacillati</taxon>
        <taxon>Actinomycetota</taxon>
        <taxon>Actinomycetes</taxon>
        <taxon>Micromonosporales</taxon>
        <taxon>Micromonosporaceae</taxon>
        <taxon>Dactylosporangium</taxon>
    </lineage>
</organism>
<reference evidence="4" key="1">
    <citation type="journal article" date="2019" name="Int. J. Syst. Evol. Microbiol.">
        <title>The Global Catalogue of Microorganisms (GCM) 10K type strain sequencing project: providing services to taxonomists for standard genome sequencing and annotation.</title>
        <authorList>
            <consortium name="The Broad Institute Genomics Platform"/>
            <consortium name="The Broad Institute Genome Sequencing Center for Infectious Disease"/>
            <person name="Wu L."/>
            <person name="Ma J."/>
        </authorList>
    </citation>
    <scope>NUCLEOTIDE SEQUENCE [LARGE SCALE GENOMIC DNA]</scope>
    <source>
        <strain evidence="4">CGMCC 4.7152</strain>
    </source>
</reference>
<dbReference type="Proteomes" id="UP001595912">
    <property type="component" value="Unassembled WGS sequence"/>
</dbReference>
<sequence length="120" mass="13546">MAIQERFSLRNLYLYLVCLITLVISIFAAVNIVRSAVELFYPDPGYYIQAPMKDPSISPEEQERLHRAAQDSQQRQSVLGVISSGALLLIAGPVYVYHWRRIQAELPSRQTPLEGPHPPA</sequence>